<dbReference type="AlphaFoldDB" id="A0A1R4G6U5"/>
<proteinExistence type="predicted"/>
<dbReference type="RefSeq" id="WP_256968192.1">
    <property type="nucleotide sequence ID" value="NZ_FUIE01000052.1"/>
</dbReference>
<dbReference type="EMBL" id="FUIE01000052">
    <property type="protein sequence ID" value="SJM63950.1"/>
    <property type="molecule type" value="Genomic_DNA"/>
</dbReference>
<gene>
    <name evidence="2" type="ORF">FM111_10035</name>
</gene>
<organism evidence="2 3">
    <name type="scientific">Brevundimonas diminuta 3F5N</name>
    <dbReference type="NCBI Taxonomy" id="1255603"/>
    <lineage>
        <taxon>Bacteria</taxon>
        <taxon>Pseudomonadati</taxon>
        <taxon>Pseudomonadota</taxon>
        <taxon>Alphaproteobacteria</taxon>
        <taxon>Caulobacterales</taxon>
        <taxon>Caulobacteraceae</taxon>
        <taxon>Brevundimonas</taxon>
    </lineage>
</organism>
<evidence type="ECO:0000313" key="2">
    <source>
        <dbReference type="EMBL" id="SJM63950.1"/>
    </source>
</evidence>
<accession>A0A1R4G6U5</accession>
<reference evidence="2 3" key="1">
    <citation type="submission" date="2017-02" db="EMBL/GenBank/DDBJ databases">
        <authorList>
            <person name="Peterson S.W."/>
        </authorList>
    </citation>
    <scope>NUCLEOTIDE SEQUENCE [LARGE SCALE GENOMIC DNA]</scope>
    <source>
        <strain evidence="2 3">3F5N</strain>
    </source>
</reference>
<feature type="signal peptide" evidence="1">
    <location>
        <begin position="1"/>
        <end position="24"/>
    </location>
</feature>
<feature type="chain" id="PRO_5010341731" evidence="1">
    <location>
        <begin position="25"/>
        <end position="253"/>
    </location>
</feature>
<sequence length="253" mass="27572">MRGKGSIGLWAGLGLLSGAEAAHAGAWNLPKGQGEIIVKYENIRAEDYFASDGGRVDLPGGRRDIVASVFVEYGLSDRITLQGKGEWQDGRDEFLDYQGLGPIEIGVRWQAYRDDRNVAAVYVGYAEGGAGRNAGYAPPGAGDSDWEARLLAGRSFDRGFLDLQAARRWRSGLPDETRADVTAGWRLNRDWMVMGQAFGGAADGNGAARWLSLEGSVVRRFGDWRVQAGWRQAVAGREIPAGRGPIIGIWRRF</sequence>
<dbReference type="Proteomes" id="UP000195766">
    <property type="component" value="Unassembled WGS sequence"/>
</dbReference>
<keyword evidence="1" id="KW-0732">Signal</keyword>
<evidence type="ECO:0000313" key="3">
    <source>
        <dbReference type="Proteomes" id="UP000195766"/>
    </source>
</evidence>
<protein>
    <submittedName>
        <fullName evidence="2">Uncharacterized protein</fullName>
    </submittedName>
</protein>
<name>A0A1R4G6U5_BREDI</name>
<evidence type="ECO:0000256" key="1">
    <source>
        <dbReference type="SAM" id="SignalP"/>
    </source>
</evidence>